<dbReference type="InterPro" id="IPR016040">
    <property type="entry name" value="NAD(P)-bd_dom"/>
</dbReference>
<dbReference type="OrthoDB" id="4632815at2"/>
<dbReference type="RefSeq" id="WP_067693161.1">
    <property type="nucleotide sequence ID" value="NZ_LLZH01000178.1"/>
</dbReference>
<gene>
    <name evidence="2" type="ORF">ADL15_19995</name>
</gene>
<organism evidence="2 3">
    <name type="scientific">Actinoplanes awajinensis subsp. mycoplanecinus</name>
    <dbReference type="NCBI Taxonomy" id="135947"/>
    <lineage>
        <taxon>Bacteria</taxon>
        <taxon>Bacillati</taxon>
        <taxon>Actinomycetota</taxon>
        <taxon>Actinomycetes</taxon>
        <taxon>Micromonosporales</taxon>
        <taxon>Micromonosporaceae</taxon>
        <taxon>Actinoplanes</taxon>
    </lineage>
</organism>
<dbReference type="Gene3D" id="3.40.50.720">
    <property type="entry name" value="NAD(P)-binding Rossmann-like Domain"/>
    <property type="match status" value="1"/>
</dbReference>
<dbReference type="EMBL" id="LLZH01000178">
    <property type="protein sequence ID" value="KUL32315.1"/>
    <property type="molecule type" value="Genomic_DNA"/>
</dbReference>
<name>A0A101JSL9_9ACTN</name>
<dbReference type="SUPFAM" id="SSF51735">
    <property type="entry name" value="NAD(P)-binding Rossmann-fold domains"/>
    <property type="match status" value="1"/>
</dbReference>
<dbReference type="Proteomes" id="UP000053244">
    <property type="component" value="Unassembled WGS sequence"/>
</dbReference>
<protein>
    <submittedName>
        <fullName evidence="2">NmrA family transcriptional regulator</fullName>
    </submittedName>
</protein>
<dbReference type="InterPro" id="IPR036291">
    <property type="entry name" value="NAD(P)-bd_dom_sf"/>
</dbReference>
<accession>A0A101JSL9</accession>
<reference evidence="2 3" key="1">
    <citation type="submission" date="2015-10" db="EMBL/GenBank/DDBJ databases">
        <authorList>
            <person name="Gilbert D.G."/>
        </authorList>
    </citation>
    <scope>NUCLEOTIDE SEQUENCE [LARGE SCALE GENOMIC DNA]</scope>
    <source>
        <strain evidence="2 3">NRRL B-16712</strain>
    </source>
</reference>
<dbReference type="InterPro" id="IPR051604">
    <property type="entry name" value="Ergot_Alk_Oxidoreductase"/>
</dbReference>
<dbReference type="PANTHER" id="PTHR43162">
    <property type="match status" value="1"/>
</dbReference>
<evidence type="ECO:0000313" key="2">
    <source>
        <dbReference type="EMBL" id="KUL32315.1"/>
    </source>
</evidence>
<keyword evidence="3" id="KW-1185">Reference proteome</keyword>
<sequence>MIVVTAPTSQIGSQLLGHLLAADADVRVIARDPDRLKPEIRDRVDVVRGSHGDADVVNAAFDGAESVFWLAPPDDRADDLRAVYLEFLEPARVAFGKRGVARVVGVSALGRGTPMAANAGHVTLSLAMDDRIAESGVAYRALTMPSFMDNLLGQAGALRQGMFFSPIPGDLRVPTCATADIAAVAARELLDDSWAGAGFAEVPVLGPEDLSNNDQARILSEVLGREIRFQHVPIDAFRANMIANAGMSEAVAQGMAEMMAAKAAGMDNAQPRTAANTTPTTFAAWCEETLVPTLWLG</sequence>
<dbReference type="AlphaFoldDB" id="A0A101JSL9"/>
<evidence type="ECO:0000259" key="1">
    <source>
        <dbReference type="Pfam" id="PF13460"/>
    </source>
</evidence>
<dbReference type="Pfam" id="PF13460">
    <property type="entry name" value="NAD_binding_10"/>
    <property type="match status" value="1"/>
</dbReference>
<feature type="domain" description="NAD(P)-binding" evidence="1">
    <location>
        <begin position="8"/>
        <end position="190"/>
    </location>
</feature>
<dbReference type="Gene3D" id="3.90.25.10">
    <property type="entry name" value="UDP-galactose 4-epimerase, domain 1"/>
    <property type="match status" value="1"/>
</dbReference>
<evidence type="ECO:0000313" key="3">
    <source>
        <dbReference type="Proteomes" id="UP000053244"/>
    </source>
</evidence>
<comment type="caution">
    <text evidence="2">The sequence shown here is derived from an EMBL/GenBank/DDBJ whole genome shotgun (WGS) entry which is preliminary data.</text>
</comment>
<proteinExistence type="predicted"/>
<dbReference type="PANTHER" id="PTHR43162:SF1">
    <property type="entry name" value="PRESTALK A DIFFERENTIATION PROTEIN A"/>
    <property type="match status" value="1"/>
</dbReference>